<protein>
    <submittedName>
        <fullName evidence="4">Peptidase M16 domain protein</fullName>
    </submittedName>
</protein>
<dbReference type="Proteomes" id="UP000003165">
    <property type="component" value="Unassembled WGS sequence"/>
</dbReference>
<dbReference type="PANTHER" id="PTHR11851">
    <property type="entry name" value="METALLOPROTEASE"/>
    <property type="match status" value="1"/>
</dbReference>
<evidence type="ECO:0000259" key="3">
    <source>
        <dbReference type="Pfam" id="PF05193"/>
    </source>
</evidence>
<keyword evidence="5" id="KW-1185">Reference proteome</keyword>
<feature type="signal peptide" evidence="1">
    <location>
        <begin position="1"/>
        <end position="25"/>
    </location>
</feature>
<evidence type="ECO:0000313" key="5">
    <source>
        <dbReference type="Proteomes" id="UP000003165"/>
    </source>
</evidence>
<accession>B9Z922</accession>
<sequence length="439" mass="47820" precursor="true">MSVKLRKSVIGWLAASMLLSGMAQAVTIQHWNSAQGARVYFVEAHANPIVDLRVEFDAGNRREDPAKPGVSDMTASLLDAGTATRSEEQLREALADTASSLSAFAELEGAGITLRTLARPAVREQAVALAADVLARPTFPAAILEREKARTIENLRQEENDAGFLAQRELTRQIYPQHPYGINARVSAASLKSITRADLLAFWRSHYQPRYAVVSIVGDLSRAEAERLAEELLAGLANRPGSLPAMPQVALPPAGKTVKLTHPGTQTHMTLGMPVITRDDPDYFPLLVGNYVLGGGGFDARLMKEVRDKRGLTYGVSSNFSPYQRAGEFAIGLSTRNDQAATALRVTRDTLQQFIEEGPSAAELEQAKANIIGGFPLRFDSNGKLLGYLGVIGLYQLPLTFLDDYVKHVAAVTPEQVRDAWRRRIHPEQMATVIVGPNS</sequence>
<feature type="domain" description="Peptidase M16 C-terminal" evidence="3">
    <location>
        <begin position="193"/>
        <end position="370"/>
    </location>
</feature>
<dbReference type="GO" id="GO:0046872">
    <property type="term" value="F:metal ion binding"/>
    <property type="evidence" value="ECO:0007669"/>
    <property type="project" value="InterPro"/>
</dbReference>
<name>B9Z922_9NEIS</name>
<dbReference type="Pfam" id="PF05193">
    <property type="entry name" value="Peptidase_M16_C"/>
    <property type="match status" value="1"/>
</dbReference>
<dbReference type="Gene3D" id="3.30.830.10">
    <property type="entry name" value="Metalloenzyme, LuxS/M16 peptidase-like"/>
    <property type="match status" value="2"/>
</dbReference>
<evidence type="ECO:0000313" key="4">
    <source>
        <dbReference type="EMBL" id="EEG06739.1"/>
    </source>
</evidence>
<proteinExistence type="predicted"/>
<feature type="chain" id="PRO_5002895746" evidence="1">
    <location>
        <begin position="26"/>
        <end position="439"/>
    </location>
</feature>
<evidence type="ECO:0000259" key="2">
    <source>
        <dbReference type="Pfam" id="PF00675"/>
    </source>
</evidence>
<gene>
    <name evidence="4" type="ORF">FuraDRAFT_3859</name>
</gene>
<dbReference type="InterPro" id="IPR011765">
    <property type="entry name" value="Pept_M16_N"/>
</dbReference>
<dbReference type="eggNOG" id="COG0612">
    <property type="taxonomic scope" value="Bacteria"/>
</dbReference>
<dbReference type="InterPro" id="IPR007863">
    <property type="entry name" value="Peptidase_M16_C"/>
</dbReference>
<dbReference type="InterPro" id="IPR050361">
    <property type="entry name" value="MPP/UQCRC_Complex"/>
</dbReference>
<organism evidence="4 5">
    <name type="scientific">Pseudogulbenkiania ferrooxidans 2002</name>
    <dbReference type="NCBI Taxonomy" id="279714"/>
    <lineage>
        <taxon>Bacteria</taxon>
        <taxon>Pseudomonadati</taxon>
        <taxon>Pseudomonadota</taxon>
        <taxon>Betaproteobacteria</taxon>
        <taxon>Neisseriales</taxon>
        <taxon>Chromobacteriaceae</taxon>
        <taxon>Pseudogulbenkiania</taxon>
    </lineage>
</organism>
<dbReference type="AlphaFoldDB" id="B9Z922"/>
<keyword evidence="1" id="KW-0732">Signal</keyword>
<dbReference type="PANTHER" id="PTHR11851:SF224">
    <property type="entry name" value="PROCESSING PROTEASE"/>
    <property type="match status" value="1"/>
</dbReference>
<dbReference type="Pfam" id="PF00675">
    <property type="entry name" value="Peptidase_M16"/>
    <property type="match status" value="1"/>
</dbReference>
<evidence type="ECO:0000256" key="1">
    <source>
        <dbReference type="SAM" id="SignalP"/>
    </source>
</evidence>
<dbReference type="RefSeq" id="WP_008955876.1">
    <property type="nucleotide sequence ID" value="NZ_ACIS01000016.1"/>
</dbReference>
<reference evidence="4 5" key="1">
    <citation type="submission" date="2009-02" db="EMBL/GenBank/DDBJ databases">
        <title>Sequencing of the draft genome and assembly of Lutiella nitroferrum 2002.</title>
        <authorList>
            <consortium name="US DOE Joint Genome Institute (JGI-PGF)"/>
            <person name="Lucas S."/>
            <person name="Copeland A."/>
            <person name="Lapidus A."/>
            <person name="Glavina del Rio T."/>
            <person name="Tice H."/>
            <person name="Bruce D."/>
            <person name="Goodwin L."/>
            <person name="Pitluck S."/>
            <person name="Larimer F."/>
            <person name="Land M.L."/>
            <person name="Hauser L."/>
            <person name="Coates J.D."/>
        </authorList>
    </citation>
    <scope>NUCLEOTIDE SEQUENCE [LARGE SCALE GENOMIC DNA]</scope>
    <source>
        <strain evidence="4 5">2002</strain>
    </source>
</reference>
<dbReference type="EMBL" id="ACIS01000016">
    <property type="protein sequence ID" value="EEG06739.1"/>
    <property type="molecule type" value="Genomic_DNA"/>
</dbReference>
<dbReference type="InterPro" id="IPR011249">
    <property type="entry name" value="Metalloenz_LuxS/M16"/>
</dbReference>
<comment type="caution">
    <text evidence="4">The sequence shown here is derived from an EMBL/GenBank/DDBJ whole genome shotgun (WGS) entry which is preliminary data.</text>
</comment>
<dbReference type="SUPFAM" id="SSF63411">
    <property type="entry name" value="LuxS/MPP-like metallohydrolase"/>
    <property type="match status" value="2"/>
</dbReference>
<feature type="domain" description="Peptidase M16 N-terminal" evidence="2">
    <location>
        <begin position="40"/>
        <end position="179"/>
    </location>
</feature>